<evidence type="ECO:0000256" key="3">
    <source>
        <dbReference type="ARBA" id="ARBA00022692"/>
    </source>
</evidence>
<dbReference type="PANTHER" id="PTHR10165:SF154">
    <property type="entry name" value="PAP2 DOMAIN PROTEIN (AFU_ORTHOLOGUE AFUA_1G09730)"/>
    <property type="match status" value="1"/>
</dbReference>
<feature type="domain" description="Phosphatidic acid phosphatase type 2/haloperoxidase" evidence="7">
    <location>
        <begin position="121"/>
        <end position="301"/>
    </location>
</feature>
<evidence type="ECO:0000256" key="5">
    <source>
        <dbReference type="ARBA" id="ARBA00023136"/>
    </source>
</evidence>
<feature type="transmembrane region" description="Helical" evidence="6">
    <location>
        <begin position="205"/>
        <end position="231"/>
    </location>
</feature>
<dbReference type="AlphaFoldDB" id="A0A1V6T6C9"/>
<dbReference type="SMART" id="SM00014">
    <property type="entry name" value="acidPPc"/>
    <property type="match status" value="1"/>
</dbReference>
<protein>
    <recommendedName>
        <fullName evidence="7">Phosphatidic acid phosphatase type 2/haloperoxidase domain-containing protein</fullName>
    </recommendedName>
</protein>
<dbReference type="GO" id="GO:0008195">
    <property type="term" value="F:phosphatidate phosphatase activity"/>
    <property type="evidence" value="ECO:0007669"/>
    <property type="project" value="TreeGrafter"/>
</dbReference>
<dbReference type="STRING" id="303698.A0A1V6T6C9"/>
<organism evidence="8 9">
    <name type="scientific">Penicillium steckii</name>
    <dbReference type="NCBI Taxonomy" id="303698"/>
    <lineage>
        <taxon>Eukaryota</taxon>
        <taxon>Fungi</taxon>
        <taxon>Dikarya</taxon>
        <taxon>Ascomycota</taxon>
        <taxon>Pezizomycotina</taxon>
        <taxon>Eurotiomycetes</taxon>
        <taxon>Eurotiomycetidae</taxon>
        <taxon>Eurotiales</taxon>
        <taxon>Aspergillaceae</taxon>
        <taxon>Penicillium</taxon>
    </lineage>
</organism>
<feature type="transmembrane region" description="Helical" evidence="6">
    <location>
        <begin position="284"/>
        <end position="301"/>
    </location>
</feature>
<evidence type="ECO:0000256" key="4">
    <source>
        <dbReference type="ARBA" id="ARBA00022989"/>
    </source>
</evidence>
<dbReference type="GO" id="GO:0016020">
    <property type="term" value="C:membrane"/>
    <property type="evidence" value="ECO:0007669"/>
    <property type="project" value="UniProtKB-SubCell"/>
</dbReference>
<proteinExistence type="inferred from homology"/>
<dbReference type="InterPro" id="IPR000326">
    <property type="entry name" value="PAP2/HPO"/>
</dbReference>
<dbReference type="EMBL" id="MLKD01000011">
    <property type="protein sequence ID" value="OQE21897.1"/>
    <property type="molecule type" value="Genomic_DNA"/>
</dbReference>
<feature type="transmembrane region" description="Helical" evidence="6">
    <location>
        <begin position="65"/>
        <end position="87"/>
    </location>
</feature>
<dbReference type="OrthoDB" id="10030083at2759"/>
<comment type="subcellular location">
    <subcellularLocation>
        <location evidence="1">Membrane</location>
        <topology evidence="1">Multi-pass membrane protein</topology>
    </subcellularLocation>
</comment>
<feature type="transmembrane region" description="Helical" evidence="6">
    <location>
        <begin position="119"/>
        <end position="137"/>
    </location>
</feature>
<keyword evidence="4 6" id="KW-1133">Transmembrane helix</keyword>
<dbReference type="FunFam" id="1.20.144.10:FF:000042">
    <property type="entry name" value="PAP2 domain protein"/>
    <property type="match status" value="1"/>
</dbReference>
<feature type="transmembrane region" description="Helical" evidence="6">
    <location>
        <begin position="251"/>
        <end position="272"/>
    </location>
</feature>
<keyword evidence="9" id="KW-1185">Reference proteome</keyword>
<dbReference type="SUPFAM" id="SSF48317">
    <property type="entry name" value="Acid phosphatase/Vanadium-dependent haloperoxidase"/>
    <property type="match status" value="1"/>
</dbReference>
<dbReference type="InterPro" id="IPR043216">
    <property type="entry name" value="PAP-like"/>
</dbReference>
<keyword evidence="3 6" id="KW-0812">Transmembrane</keyword>
<dbReference type="CDD" id="cd03390">
    <property type="entry name" value="PAP2_containing_1_like"/>
    <property type="match status" value="1"/>
</dbReference>
<gene>
    <name evidence="8" type="ORF">PENSTE_c011G01650</name>
</gene>
<name>A0A1V6T6C9_9EURO</name>
<evidence type="ECO:0000256" key="2">
    <source>
        <dbReference type="ARBA" id="ARBA00008816"/>
    </source>
</evidence>
<evidence type="ECO:0000313" key="8">
    <source>
        <dbReference type="EMBL" id="OQE21897.1"/>
    </source>
</evidence>
<dbReference type="Gene3D" id="1.20.144.10">
    <property type="entry name" value="Phosphatidic acid phosphatase type 2/haloperoxidase"/>
    <property type="match status" value="1"/>
</dbReference>
<feature type="transmembrane region" description="Helical" evidence="6">
    <location>
        <begin position="12"/>
        <end position="35"/>
    </location>
</feature>
<accession>A0A1V6T6C9</accession>
<dbReference type="Proteomes" id="UP000191285">
    <property type="component" value="Unassembled WGS sequence"/>
</dbReference>
<keyword evidence="5 6" id="KW-0472">Membrane</keyword>
<sequence length="390" mass="42327">MPLQDMLTRISKILVLSYAIDWIFIIGIALIGYGFSKIDPNQHPFSLTDETISFPYKENETVSNAALVLAGLLAPAAIILLITLLLIPGSATEGNNNNKSRPGSRVSLLQTLARRIWELNAGWMGLAVSLAGCWMATQGLKDLVGRPRPDLLARCDPNLNSIEENLVGGLGVAGAPLIVSLDICRDQSSRLRVDGFSSFPSGHSSFAFSGLAYLTLWFCAKFSIGFPYLSYFPSEGETHSDDRTSVRTRGAAPPVLMMIFALVPIAVASFIAASRWADCRHHGFDIIFGSGLGIAFSYIGFRMYHMPIQRGGGWAWGPRARHRAFIRGIGFPSSLGTDSWSYVSKAEMGDGNVNGGSSEFRDAHDSGYAERDVESIPMDGRGFHGVGERV</sequence>
<evidence type="ECO:0000256" key="1">
    <source>
        <dbReference type="ARBA" id="ARBA00004141"/>
    </source>
</evidence>
<comment type="similarity">
    <text evidence="2">Belongs to the PA-phosphatase related phosphoesterase family.</text>
</comment>
<dbReference type="InterPro" id="IPR036938">
    <property type="entry name" value="PAP2/HPO_sf"/>
</dbReference>
<evidence type="ECO:0000259" key="7">
    <source>
        <dbReference type="SMART" id="SM00014"/>
    </source>
</evidence>
<dbReference type="GO" id="GO:0006644">
    <property type="term" value="P:phospholipid metabolic process"/>
    <property type="evidence" value="ECO:0007669"/>
    <property type="project" value="InterPro"/>
</dbReference>
<evidence type="ECO:0000313" key="9">
    <source>
        <dbReference type="Proteomes" id="UP000191285"/>
    </source>
</evidence>
<dbReference type="Pfam" id="PF01569">
    <property type="entry name" value="PAP2"/>
    <property type="match status" value="1"/>
</dbReference>
<comment type="caution">
    <text evidence="8">The sequence shown here is derived from an EMBL/GenBank/DDBJ whole genome shotgun (WGS) entry which is preliminary data.</text>
</comment>
<dbReference type="GO" id="GO:0046839">
    <property type="term" value="P:phospholipid dephosphorylation"/>
    <property type="evidence" value="ECO:0007669"/>
    <property type="project" value="TreeGrafter"/>
</dbReference>
<dbReference type="PANTHER" id="PTHR10165">
    <property type="entry name" value="LIPID PHOSPHATE PHOSPHATASE"/>
    <property type="match status" value="1"/>
</dbReference>
<reference evidence="9" key="1">
    <citation type="journal article" date="2017" name="Nat. Microbiol.">
        <title>Global analysis of biosynthetic gene clusters reveals vast potential of secondary metabolite production in Penicillium species.</title>
        <authorList>
            <person name="Nielsen J.C."/>
            <person name="Grijseels S."/>
            <person name="Prigent S."/>
            <person name="Ji B."/>
            <person name="Dainat J."/>
            <person name="Nielsen K.F."/>
            <person name="Frisvad J.C."/>
            <person name="Workman M."/>
            <person name="Nielsen J."/>
        </authorList>
    </citation>
    <scope>NUCLEOTIDE SEQUENCE [LARGE SCALE GENOMIC DNA]</scope>
    <source>
        <strain evidence="9">IBT 24891</strain>
    </source>
</reference>
<evidence type="ECO:0000256" key="6">
    <source>
        <dbReference type="SAM" id="Phobius"/>
    </source>
</evidence>